<evidence type="ECO:0000256" key="1">
    <source>
        <dbReference type="ARBA" id="ARBA00004202"/>
    </source>
</evidence>
<evidence type="ECO:0000259" key="13">
    <source>
        <dbReference type="PROSITE" id="PS50928"/>
    </source>
</evidence>
<comment type="similarity">
    <text evidence="3">Belongs to the binding-protein-dependent transport system permease family. HisMQ subfamily.</text>
</comment>
<dbReference type="SUPFAM" id="SSF161098">
    <property type="entry name" value="MetI-like"/>
    <property type="match status" value="1"/>
</dbReference>
<sequence length="536" mass="56749">MDLFLHYLSLPYLIEGIGFTLAATLIGLAGGVLVALPLAAMQLSRHRVLAAAARGYAVIFRGTPLVLQMIFFYNALPYAGIKLPGLLAAGLALAFNEATFIAEMLRSGVVGVDRGQVLAGQALGMTPRVLLQRVVAPQALRSMLPAMGNEAVSTLKNSSLASVVAVQELTLRSTQLASSTFDFFPVFIASGVMYLVLTGAFSLVQLALEARFDLERQAALRGVSRWLPWCRVMPAAAAGPVEAAAAAEAEAPPPPAAPTDREARAARLAEAPVALRINGLSKAYGGRPVLQDLNLVVKAGEVVALLGPSGSGKSTLLRCINHLDSWDAGRIHVGGHRLGYRPDGQLMSPADLARERARLGVGMLFQQFNLFAHLTARENVAGPLRWVHGWSAEDADRRALALLARVGLAARADALPRHLSGGQQQRVAIARALAPGPSVLLLDEPTSALDPELVNEVLEVIRRLAVEDGLTMLISTHQLRFAAEVADRVVVLAGGRIVESGPALQVLQQPGHPESARFLRVMAADVLPGAATPAKD</sequence>
<dbReference type="PROSITE" id="PS00211">
    <property type="entry name" value="ABC_TRANSPORTER_1"/>
    <property type="match status" value="1"/>
</dbReference>
<dbReference type="InterPro" id="IPR000515">
    <property type="entry name" value="MetI-like"/>
</dbReference>
<evidence type="ECO:0000256" key="5">
    <source>
        <dbReference type="ARBA" id="ARBA00022475"/>
    </source>
</evidence>
<keyword evidence="5" id="KW-1003">Cell membrane</keyword>
<dbReference type="CDD" id="cd06261">
    <property type="entry name" value="TM_PBP2"/>
    <property type="match status" value="1"/>
</dbReference>
<dbReference type="Gene3D" id="1.10.3720.10">
    <property type="entry name" value="MetI-like"/>
    <property type="match status" value="1"/>
</dbReference>
<dbReference type="InterPro" id="IPR035906">
    <property type="entry name" value="MetI-like_sf"/>
</dbReference>
<comment type="subcellular location">
    <subcellularLocation>
        <location evidence="2">Cell inner membrane</location>
        <topology evidence="2">Multi-pass membrane protein</topology>
    </subcellularLocation>
    <subcellularLocation>
        <location evidence="11">Cell membrane</location>
        <topology evidence="11">Multi-pass membrane protein</topology>
    </subcellularLocation>
    <subcellularLocation>
        <location evidence="1">Cell membrane</location>
        <topology evidence="1">Peripheral membrane protein</topology>
    </subcellularLocation>
</comment>
<dbReference type="InterPro" id="IPR050086">
    <property type="entry name" value="MetN_ABC_transporter-like"/>
</dbReference>
<keyword evidence="9 11" id="KW-1133">Transmembrane helix</keyword>
<dbReference type="Gene3D" id="3.40.50.300">
    <property type="entry name" value="P-loop containing nucleotide triphosphate hydrolases"/>
    <property type="match status" value="1"/>
</dbReference>
<evidence type="ECO:0000256" key="10">
    <source>
        <dbReference type="ARBA" id="ARBA00023136"/>
    </source>
</evidence>
<protein>
    <submittedName>
        <fullName evidence="14">ABC transporter permease</fullName>
    </submittedName>
</protein>
<dbReference type="PANTHER" id="PTHR43166">
    <property type="entry name" value="AMINO ACID IMPORT ATP-BINDING PROTEIN"/>
    <property type="match status" value="1"/>
</dbReference>
<dbReference type="RefSeq" id="WP_200379226.1">
    <property type="nucleotide sequence ID" value="NZ_NRRU01000061.1"/>
</dbReference>
<dbReference type="InterPro" id="IPR027417">
    <property type="entry name" value="P-loop_NTPase"/>
</dbReference>
<dbReference type="PROSITE" id="PS50928">
    <property type="entry name" value="ABC_TM1"/>
    <property type="match status" value="1"/>
</dbReference>
<dbReference type="PANTHER" id="PTHR43166:SF35">
    <property type="entry name" value="L-CYSTINE IMPORT ATP-BINDING PROTEIN TCYN"/>
    <property type="match status" value="1"/>
</dbReference>
<evidence type="ECO:0000259" key="12">
    <source>
        <dbReference type="PROSITE" id="PS50893"/>
    </source>
</evidence>
<feature type="transmembrane region" description="Helical" evidence="11">
    <location>
        <begin position="183"/>
        <end position="208"/>
    </location>
</feature>
<feature type="transmembrane region" description="Helical" evidence="11">
    <location>
        <begin position="12"/>
        <end position="36"/>
    </location>
</feature>
<feature type="transmembrane region" description="Helical" evidence="11">
    <location>
        <begin position="48"/>
        <end position="73"/>
    </location>
</feature>
<evidence type="ECO:0000256" key="4">
    <source>
        <dbReference type="ARBA" id="ARBA00022448"/>
    </source>
</evidence>
<dbReference type="InterPro" id="IPR017871">
    <property type="entry name" value="ABC_transporter-like_CS"/>
</dbReference>
<organism evidence="14 15">
    <name type="scientific">Rubrivivax gelatinosus</name>
    <name type="common">Rhodocyclus gelatinosus</name>
    <name type="synonym">Rhodopseudomonas gelatinosa</name>
    <dbReference type="NCBI Taxonomy" id="28068"/>
    <lineage>
        <taxon>Bacteria</taxon>
        <taxon>Pseudomonadati</taxon>
        <taxon>Pseudomonadota</taxon>
        <taxon>Betaproteobacteria</taxon>
        <taxon>Burkholderiales</taxon>
        <taxon>Sphaerotilaceae</taxon>
        <taxon>Rubrivivax</taxon>
    </lineage>
</organism>
<keyword evidence="10 11" id="KW-0472">Membrane</keyword>
<keyword evidence="15" id="KW-1185">Reference proteome</keyword>
<evidence type="ECO:0000313" key="15">
    <source>
        <dbReference type="Proteomes" id="UP001041814"/>
    </source>
</evidence>
<reference evidence="14" key="1">
    <citation type="submission" date="2017-08" db="EMBL/GenBank/DDBJ databases">
        <authorList>
            <person name="Imhoff J.F."/>
            <person name="Rahn T."/>
            <person name="Kuenzel S."/>
            <person name="Neulinger S.C."/>
        </authorList>
    </citation>
    <scope>NUCLEOTIDE SEQUENCE</scope>
    <source>
        <strain evidence="14">IM 151</strain>
    </source>
</reference>
<dbReference type="InterPro" id="IPR003593">
    <property type="entry name" value="AAA+_ATPase"/>
</dbReference>
<evidence type="ECO:0000256" key="8">
    <source>
        <dbReference type="ARBA" id="ARBA00022840"/>
    </source>
</evidence>
<feature type="domain" description="ABC transporter" evidence="12">
    <location>
        <begin position="275"/>
        <end position="519"/>
    </location>
</feature>
<evidence type="ECO:0000256" key="9">
    <source>
        <dbReference type="ARBA" id="ARBA00022989"/>
    </source>
</evidence>
<gene>
    <name evidence="14" type="ORF">CKO43_15895</name>
</gene>
<evidence type="ECO:0000256" key="2">
    <source>
        <dbReference type="ARBA" id="ARBA00004429"/>
    </source>
</evidence>
<proteinExistence type="inferred from homology"/>
<dbReference type="Pfam" id="PF00528">
    <property type="entry name" value="BPD_transp_1"/>
    <property type="match status" value="1"/>
</dbReference>
<keyword evidence="7" id="KW-0547">Nucleotide-binding</keyword>
<dbReference type="Pfam" id="PF00005">
    <property type="entry name" value="ABC_tran"/>
    <property type="match status" value="1"/>
</dbReference>
<dbReference type="NCBIfam" id="TIGR01726">
    <property type="entry name" value="HEQRo_perm_3TM"/>
    <property type="match status" value="1"/>
</dbReference>
<dbReference type="Proteomes" id="UP001041814">
    <property type="component" value="Unassembled WGS sequence"/>
</dbReference>
<evidence type="ECO:0000256" key="6">
    <source>
        <dbReference type="ARBA" id="ARBA00022692"/>
    </source>
</evidence>
<keyword evidence="4 11" id="KW-0813">Transport</keyword>
<evidence type="ECO:0000256" key="7">
    <source>
        <dbReference type="ARBA" id="ARBA00022741"/>
    </source>
</evidence>
<comment type="caution">
    <text evidence="14">The sequence shown here is derived from an EMBL/GenBank/DDBJ whole genome shotgun (WGS) entry which is preliminary data.</text>
</comment>
<feature type="domain" description="ABC transmembrane type-1" evidence="13">
    <location>
        <begin position="13"/>
        <end position="205"/>
    </location>
</feature>
<dbReference type="EMBL" id="NRRU01000061">
    <property type="protein sequence ID" value="MBK1714256.1"/>
    <property type="molecule type" value="Genomic_DNA"/>
</dbReference>
<evidence type="ECO:0000256" key="11">
    <source>
        <dbReference type="RuleBase" id="RU363032"/>
    </source>
</evidence>
<dbReference type="SUPFAM" id="SSF52540">
    <property type="entry name" value="P-loop containing nucleoside triphosphate hydrolases"/>
    <property type="match status" value="1"/>
</dbReference>
<reference evidence="14" key="2">
    <citation type="journal article" date="2020" name="Microorganisms">
        <title>Osmotic Adaptation and Compatible Solute Biosynthesis of Phototrophic Bacteria as Revealed from Genome Analyses.</title>
        <authorList>
            <person name="Imhoff J.F."/>
            <person name="Rahn T."/>
            <person name="Kunzel S."/>
            <person name="Keller A."/>
            <person name="Neulinger S.C."/>
        </authorList>
    </citation>
    <scope>NUCLEOTIDE SEQUENCE</scope>
    <source>
        <strain evidence="14">IM 151</strain>
    </source>
</reference>
<accession>A0ABS1DYN9</accession>
<keyword evidence="6 11" id="KW-0812">Transmembrane</keyword>
<keyword evidence="8" id="KW-0067">ATP-binding</keyword>
<evidence type="ECO:0000256" key="3">
    <source>
        <dbReference type="ARBA" id="ARBA00010072"/>
    </source>
</evidence>
<dbReference type="InterPro" id="IPR003439">
    <property type="entry name" value="ABC_transporter-like_ATP-bd"/>
</dbReference>
<dbReference type="PROSITE" id="PS50893">
    <property type="entry name" value="ABC_TRANSPORTER_2"/>
    <property type="match status" value="1"/>
</dbReference>
<name>A0ABS1DYN9_RUBGE</name>
<feature type="transmembrane region" description="Helical" evidence="11">
    <location>
        <begin position="79"/>
        <end position="96"/>
    </location>
</feature>
<evidence type="ECO:0000313" key="14">
    <source>
        <dbReference type="EMBL" id="MBK1714256.1"/>
    </source>
</evidence>
<dbReference type="InterPro" id="IPR010065">
    <property type="entry name" value="AA_ABC_transptr_permease_3TM"/>
</dbReference>
<dbReference type="SMART" id="SM00382">
    <property type="entry name" value="AAA"/>
    <property type="match status" value="1"/>
</dbReference>